<evidence type="ECO:0000313" key="6">
    <source>
        <dbReference type="Proteomes" id="UP000071392"/>
    </source>
</evidence>
<dbReference type="GO" id="GO:0009295">
    <property type="term" value="C:nucleoid"/>
    <property type="evidence" value="ECO:0007669"/>
    <property type="project" value="TreeGrafter"/>
</dbReference>
<dbReference type="STRING" id="1548208.AXK12_07085"/>
<evidence type="ECO:0000256" key="2">
    <source>
        <dbReference type="HAMAP-Rule" id="MF_00984"/>
    </source>
</evidence>
<feature type="compositionally biased region" description="Gly residues" evidence="4">
    <location>
        <begin position="109"/>
        <end position="129"/>
    </location>
</feature>
<dbReference type="CDD" id="cd04496">
    <property type="entry name" value="SSB_OBF"/>
    <property type="match status" value="1"/>
</dbReference>
<evidence type="ECO:0000256" key="4">
    <source>
        <dbReference type="SAM" id="MobiDB-lite"/>
    </source>
</evidence>
<keyword evidence="1 2" id="KW-0238">DNA-binding</keyword>
<dbReference type="HAMAP" id="MF_00984">
    <property type="entry name" value="SSB"/>
    <property type="match status" value="1"/>
</dbReference>
<evidence type="ECO:0000256" key="3">
    <source>
        <dbReference type="PIRNR" id="PIRNR002070"/>
    </source>
</evidence>
<protein>
    <recommendedName>
        <fullName evidence="2 3">Single-stranded DNA-binding protein</fullName>
        <shortName evidence="2">SSB</shortName>
    </recommendedName>
</protein>
<comment type="subunit">
    <text evidence="2">Homotetramer.</text>
</comment>
<dbReference type="GO" id="GO:0003697">
    <property type="term" value="F:single-stranded DNA binding"/>
    <property type="evidence" value="ECO:0007669"/>
    <property type="project" value="UniProtKB-UniRule"/>
</dbReference>
<reference evidence="5 6" key="1">
    <citation type="submission" date="2016-02" db="EMBL/GenBank/DDBJ databases">
        <authorList>
            <person name="Wen L."/>
            <person name="He K."/>
            <person name="Yang H."/>
        </authorList>
    </citation>
    <scope>NUCLEOTIDE SEQUENCE [LARGE SCALE GENOMIC DNA]</scope>
    <source>
        <strain evidence="5 6">CV41</strain>
    </source>
</reference>
<comment type="caution">
    <text evidence="5">The sequence shown here is derived from an EMBL/GenBank/DDBJ whole genome shotgun (WGS) entry which is preliminary data.</text>
</comment>
<gene>
    <name evidence="5" type="ORF">AXK12_07085</name>
</gene>
<evidence type="ECO:0000256" key="1">
    <source>
        <dbReference type="ARBA" id="ARBA00023125"/>
    </source>
</evidence>
<dbReference type="Proteomes" id="UP000071392">
    <property type="component" value="Unassembled WGS sequence"/>
</dbReference>
<dbReference type="EMBL" id="LSZP01000051">
    <property type="protein sequence ID" value="KXU34697.1"/>
    <property type="molecule type" value="Genomic_DNA"/>
</dbReference>
<keyword evidence="6" id="KW-1185">Reference proteome</keyword>
<evidence type="ECO:0000313" key="5">
    <source>
        <dbReference type="EMBL" id="KXU34697.1"/>
    </source>
</evidence>
<name>A0A139SJH3_9BACT</name>
<dbReference type="Gene3D" id="2.40.50.140">
    <property type="entry name" value="Nucleic acid-binding proteins"/>
    <property type="match status" value="1"/>
</dbReference>
<dbReference type="PANTHER" id="PTHR10302">
    <property type="entry name" value="SINGLE-STRANDED DNA-BINDING PROTEIN"/>
    <property type="match status" value="1"/>
</dbReference>
<feature type="region of interest" description="Disordered" evidence="4">
    <location>
        <begin position="109"/>
        <end position="160"/>
    </location>
</feature>
<comment type="caution">
    <text evidence="2">Lacks conserved residue(s) required for the propagation of feature annotation.</text>
</comment>
<dbReference type="AlphaFoldDB" id="A0A139SJH3"/>
<accession>A0A139SJH3</accession>
<dbReference type="NCBIfam" id="TIGR00621">
    <property type="entry name" value="ssb"/>
    <property type="match status" value="1"/>
</dbReference>
<dbReference type="InterPro" id="IPR011344">
    <property type="entry name" value="ssDNA-bd"/>
</dbReference>
<dbReference type="InterPro" id="IPR000424">
    <property type="entry name" value="Primosome_PriB/ssb"/>
</dbReference>
<dbReference type="SUPFAM" id="SSF50249">
    <property type="entry name" value="Nucleic acid-binding proteins"/>
    <property type="match status" value="1"/>
</dbReference>
<proteinExistence type="inferred from homology"/>
<dbReference type="InterPro" id="IPR012340">
    <property type="entry name" value="NA-bd_OB-fold"/>
</dbReference>
<dbReference type="PROSITE" id="PS50935">
    <property type="entry name" value="SSB"/>
    <property type="match status" value="1"/>
</dbReference>
<dbReference type="GO" id="GO:0006260">
    <property type="term" value="P:DNA replication"/>
    <property type="evidence" value="ECO:0007669"/>
    <property type="project" value="InterPro"/>
</dbReference>
<feature type="compositionally biased region" description="Low complexity" evidence="4">
    <location>
        <begin position="130"/>
        <end position="148"/>
    </location>
</feature>
<dbReference type="RefSeq" id="WP_068712780.1">
    <property type="nucleotide sequence ID" value="NZ_LSZP01000051.1"/>
</dbReference>
<organism evidence="5 6">
    <name type="scientific">Cephaloticoccus capnophilus</name>
    <dbReference type="NCBI Taxonomy" id="1548208"/>
    <lineage>
        <taxon>Bacteria</taxon>
        <taxon>Pseudomonadati</taxon>
        <taxon>Verrucomicrobiota</taxon>
        <taxon>Opitutia</taxon>
        <taxon>Opitutales</taxon>
        <taxon>Opitutaceae</taxon>
        <taxon>Cephaloticoccus</taxon>
    </lineage>
</organism>
<dbReference type="PIRSF" id="PIRSF002070">
    <property type="entry name" value="SSB"/>
    <property type="match status" value="1"/>
</dbReference>
<dbReference type="OrthoDB" id="9809878at2"/>
<dbReference type="Pfam" id="PF00436">
    <property type="entry name" value="SSB"/>
    <property type="match status" value="1"/>
</dbReference>
<sequence>MANFNKVYLIGNLTRDPELRVTPKGTAICQFGLAVNRSFKDESGSMREETTFVDVEAWGRQGETISKYCQRGRPLFVEGRLKLDQWEDKASGQKRSRLKVVLEGFQFLGGRGDAAEGGAGGGASYGGESGYQRSAPPPRAAAAPAPSSHEPDGVDDDVPF</sequence>
<dbReference type="PANTHER" id="PTHR10302:SF27">
    <property type="entry name" value="SINGLE-STRANDED DNA-BINDING PROTEIN"/>
    <property type="match status" value="1"/>
</dbReference>